<dbReference type="AlphaFoldDB" id="A0A9W6ZMG4"/>
<evidence type="ECO:0000256" key="11">
    <source>
        <dbReference type="SAM" id="MobiDB-lite"/>
    </source>
</evidence>
<dbReference type="EMBL" id="BRXZ01002039">
    <property type="protein sequence ID" value="GMH52920.1"/>
    <property type="molecule type" value="Genomic_DNA"/>
</dbReference>
<feature type="transmembrane region" description="Helical" evidence="12">
    <location>
        <begin position="196"/>
        <end position="217"/>
    </location>
</feature>
<feature type="transmembrane region" description="Helical" evidence="12">
    <location>
        <begin position="237"/>
        <end position="262"/>
    </location>
</feature>
<sequence length="689" mass="78188">MIITPSCLLVPITHIIGQTRYNNQKFFSKRIKASVHERIKASVHERIKASVHERIKASVHERIKASVHERIKESPLKGGLAHIILQAITWTLYSVAVSILAVAIFWHPTMFGLISSAAMLGIFAQGLMVTSILTFEEDSDPSALSPSPSQSASLDGEDDDSAPAHLIKASQWAASPVRKRSDSFTHKKKKRRKRDFLLWCMMNYALFQIPFVLKWFYKTVIHTCVDCATGAKNIRDIPAIFTLIATLGIPLFTHGVGGLLFHKENWSFHHPMSGGKLHVLSQAAGWTLVSLAGILQITNLFFDTHYDFLLHSGNVVGWFAEALLLYSLLNYKDKVDVDANDFIPSRERGNSTRGPFEFLFAVGQDIFMTNIHWLFIGWIAAAPMGFDLFSLNPTAKMFNVTPLESALSFLKVLVVCVIPSLFFPYSARRKPINIFNPVALLIKINETILLSPFGIFRDSMIEMEDPIESYQKDGCMFAIAPHGTLPLSVWAVWHQASHIFDSVCLFFGSQVALVPFYRLWTGARGGCMTITKKNLLDVMKTRQNVALVPGGVSEMMKCEPLGKNINVSIKHKGFVRIAIQEGFDLVPILMMHENDMYLNPMKDFQGWCYKKFKVPMGLPYYTNRWYLPLSNQKPLRVVLGKRIKVDKIENPTPIQVEKIHRLFYEEVVRCWTKHKKEFGYDDRELVYVE</sequence>
<keyword evidence="8" id="KW-0443">Lipid metabolism</keyword>
<feature type="transmembrane region" description="Helical" evidence="12">
    <location>
        <begin position="112"/>
        <end position="135"/>
    </location>
</feature>
<evidence type="ECO:0000256" key="3">
    <source>
        <dbReference type="ARBA" id="ARBA00022516"/>
    </source>
</evidence>
<organism evidence="13 14">
    <name type="scientific">Triparma retinervis</name>
    <dbReference type="NCBI Taxonomy" id="2557542"/>
    <lineage>
        <taxon>Eukaryota</taxon>
        <taxon>Sar</taxon>
        <taxon>Stramenopiles</taxon>
        <taxon>Ochrophyta</taxon>
        <taxon>Bolidophyceae</taxon>
        <taxon>Parmales</taxon>
        <taxon>Triparmaceae</taxon>
        <taxon>Triparma</taxon>
    </lineage>
</organism>
<feature type="transmembrane region" description="Helical" evidence="12">
    <location>
        <begin position="80"/>
        <end position="106"/>
    </location>
</feature>
<comment type="caution">
    <text evidence="13">The sequence shown here is derived from an EMBL/GenBank/DDBJ whole genome shotgun (WGS) entry which is preliminary data.</text>
</comment>
<dbReference type="PANTHER" id="PTHR12317">
    <property type="entry name" value="DIACYLGLYCEROL O-ACYLTRANSFERASE"/>
    <property type="match status" value="1"/>
</dbReference>
<dbReference type="InterPro" id="IPR007130">
    <property type="entry name" value="DAGAT"/>
</dbReference>
<feature type="region of interest" description="Disordered" evidence="11">
    <location>
        <begin position="139"/>
        <end position="160"/>
    </location>
</feature>
<dbReference type="OrthoDB" id="264532at2759"/>
<evidence type="ECO:0000256" key="4">
    <source>
        <dbReference type="ARBA" id="ARBA00022679"/>
    </source>
</evidence>
<keyword evidence="7 12" id="KW-1133">Transmembrane helix</keyword>
<evidence type="ECO:0000256" key="2">
    <source>
        <dbReference type="ARBA" id="ARBA00005420"/>
    </source>
</evidence>
<evidence type="ECO:0000256" key="6">
    <source>
        <dbReference type="ARBA" id="ARBA00022824"/>
    </source>
</evidence>
<evidence type="ECO:0000256" key="9">
    <source>
        <dbReference type="ARBA" id="ARBA00023136"/>
    </source>
</evidence>
<feature type="transmembrane region" description="Helical" evidence="12">
    <location>
        <begin position="358"/>
        <end position="386"/>
    </location>
</feature>
<evidence type="ECO:0008006" key="15">
    <source>
        <dbReference type="Google" id="ProtNLM"/>
    </source>
</evidence>
<evidence type="ECO:0000256" key="7">
    <source>
        <dbReference type="ARBA" id="ARBA00022989"/>
    </source>
</evidence>
<dbReference type="PANTHER" id="PTHR12317:SF34">
    <property type="entry name" value="ACYLTRANSFERASE"/>
    <property type="match status" value="1"/>
</dbReference>
<dbReference type="GO" id="GO:0008374">
    <property type="term" value="F:O-acyltransferase activity"/>
    <property type="evidence" value="ECO:0007669"/>
    <property type="project" value="InterPro"/>
</dbReference>
<evidence type="ECO:0000256" key="10">
    <source>
        <dbReference type="ARBA" id="ARBA00023315"/>
    </source>
</evidence>
<feature type="transmembrane region" description="Helical" evidence="12">
    <location>
        <begin position="308"/>
        <end position="329"/>
    </location>
</feature>
<keyword evidence="5 12" id="KW-0812">Transmembrane</keyword>
<feature type="compositionally biased region" description="Low complexity" evidence="11">
    <location>
        <begin position="141"/>
        <end position="154"/>
    </location>
</feature>
<dbReference type="GO" id="GO:0006629">
    <property type="term" value="P:lipid metabolic process"/>
    <property type="evidence" value="ECO:0007669"/>
    <property type="project" value="UniProtKB-KW"/>
</dbReference>
<dbReference type="Pfam" id="PF03982">
    <property type="entry name" value="DAGAT"/>
    <property type="match status" value="1"/>
</dbReference>
<reference evidence="13" key="1">
    <citation type="submission" date="2022-07" db="EMBL/GenBank/DDBJ databases">
        <title>Genome analysis of Parmales, a sister group of diatoms, reveals the evolutionary specialization of diatoms from phago-mixotrophs to photoautotrophs.</title>
        <authorList>
            <person name="Ban H."/>
            <person name="Sato S."/>
            <person name="Yoshikawa S."/>
            <person name="Kazumasa Y."/>
            <person name="Nakamura Y."/>
            <person name="Ichinomiya M."/>
            <person name="Saitoh K."/>
            <person name="Sato N."/>
            <person name="Blanc-Mathieu R."/>
            <person name="Endo H."/>
            <person name="Kuwata A."/>
            <person name="Ogata H."/>
        </authorList>
    </citation>
    <scope>NUCLEOTIDE SEQUENCE</scope>
</reference>
<evidence type="ECO:0000256" key="1">
    <source>
        <dbReference type="ARBA" id="ARBA00004477"/>
    </source>
</evidence>
<gene>
    <name evidence="13" type="ORF">TrRE_jg6489</name>
</gene>
<proteinExistence type="inferred from homology"/>
<comment type="similarity">
    <text evidence="2">Belongs to the diacylglycerol acyltransferase family.</text>
</comment>
<keyword evidence="4" id="KW-0808">Transferase</keyword>
<evidence type="ECO:0000313" key="14">
    <source>
        <dbReference type="Proteomes" id="UP001165082"/>
    </source>
</evidence>
<feature type="transmembrane region" description="Helical" evidence="12">
    <location>
        <begin position="406"/>
        <end position="425"/>
    </location>
</feature>
<name>A0A9W6ZMG4_9STRA</name>
<keyword evidence="3" id="KW-0444">Lipid biosynthesis</keyword>
<evidence type="ECO:0000256" key="8">
    <source>
        <dbReference type="ARBA" id="ARBA00023098"/>
    </source>
</evidence>
<accession>A0A9W6ZMG4</accession>
<comment type="subcellular location">
    <subcellularLocation>
        <location evidence="1">Endoplasmic reticulum membrane</location>
        <topology evidence="1">Multi-pass membrane protein</topology>
    </subcellularLocation>
</comment>
<feature type="transmembrane region" description="Helical" evidence="12">
    <location>
        <begin position="283"/>
        <end position="302"/>
    </location>
</feature>
<protein>
    <recommendedName>
        <fullName evidence="15">Acyltransferase</fullName>
    </recommendedName>
</protein>
<keyword evidence="10" id="KW-0012">Acyltransferase</keyword>
<keyword evidence="6" id="KW-0256">Endoplasmic reticulum</keyword>
<dbReference type="GO" id="GO:0005789">
    <property type="term" value="C:endoplasmic reticulum membrane"/>
    <property type="evidence" value="ECO:0007669"/>
    <property type="project" value="UniProtKB-SubCell"/>
</dbReference>
<evidence type="ECO:0000256" key="12">
    <source>
        <dbReference type="SAM" id="Phobius"/>
    </source>
</evidence>
<keyword evidence="14" id="KW-1185">Reference proteome</keyword>
<keyword evidence="9 12" id="KW-0472">Membrane</keyword>
<evidence type="ECO:0000313" key="13">
    <source>
        <dbReference type="EMBL" id="GMH52920.1"/>
    </source>
</evidence>
<dbReference type="Proteomes" id="UP001165082">
    <property type="component" value="Unassembled WGS sequence"/>
</dbReference>
<evidence type="ECO:0000256" key="5">
    <source>
        <dbReference type="ARBA" id="ARBA00022692"/>
    </source>
</evidence>